<sequence length="397" mass="45665">MKGMSGDCRMIHGKHRMLQNQRTMARGYWNWHELMGQVIQYPLRKDKLKNKEGYGNAKYINNQKGTGIGSETTVLSVELWDTSKKGLSQEGRTTKAIVVFQAGNDQAPAKGYVVGNAGQYQTKSLRGLLRSKVEFQIDCSKGRRVYAEIDLRLGYHQLRVREEVIRFRLIICFKKEELYASFPNVNFGIPRSFGDVLMQREKILNARPEARKPENIKSEDVGGMLINRMLKFIGSNLEDKSWNHCGWNPVPQWQELVTLLWRFADCDHIRIKFLEVTSERFGYNLDMSTAYHPQTDGQSERTIKLSRLCYVLVRSTLERVGLTIFHWSCSHITIAITLYHGTHHSKPLYGREVCSPVCWTKIGEAQILSPELIQKTTEKSSRSSKGCKRSVIDRRVS</sequence>
<dbReference type="Proteomes" id="UP001151760">
    <property type="component" value="Unassembled WGS sequence"/>
</dbReference>
<reference evidence="2" key="1">
    <citation type="journal article" date="2022" name="Int. J. Mol. Sci.">
        <title>Draft Genome of Tanacetum Coccineum: Genomic Comparison of Closely Related Tanacetum-Family Plants.</title>
        <authorList>
            <person name="Yamashiro T."/>
            <person name="Shiraishi A."/>
            <person name="Nakayama K."/>
            <person name="Satake H."/>
        </authorList>
    </citation>
    <scope>NUCLEOTIDE SEQUENCE</scope>
</reference>
<organism evidence="2 3">
    <name type="scientific">Tanacetum coccineum</name>
    <dbReference type="NCBI Taxonomy" id="301880"/>
    <lineage>
        <taxon>Eukaryota</taxon>
        <taxon>Viridiplantae</taxon>
        <taxon>Streptophyta</taxon>
        <taxon>Embryophyta</taxon>
        <taxon>Tracheophyta</taxon>
        <taxon>Spermatophyta</taxon>
        <taxon>Magnoliopsida</taxon>
        <taxon>eudicotyledons</taxon>
        <taxon>Gunneridae</taxon>
        <taxon>Pentapetalae</taxon>
        <taxon>asterids</taxon>
        <taxon>campanulids</taxon>
        <taxon>Asterales</taxon>
        <taxon>Asteraceae</taxon>
        <taxon>Asteroideae</taxon>
        <taxon>Anthemideae</taxon>
        <taxon>Anthemidinae</taxon>
        <taxon>Tanacetum</taxon>
    </lineage>
</organism>
<protein>
    <recommendedName>
        <fullName evidence="4">Reverse transcriptase domain-containing protein</fullName>
    </recommendedName>
</protein>
<evidence type="ECO:0000313" key="3">
    <source>
        <dbReference type="Proteomes" id="UP001151760"/>
    </source>
</evidence>
<evidence type="ECO:0000313" key="2">
    <source>
        <dbReference type="EMBL" id="GJS73497.1"/>
    </source>
</evidence>
<keyword evidence="3" id="KW-1185">Reference proteome</keyword>
<accession>A0ABQ4Y9A5</accession>
<dbReference type="EMBL" id="BQNB010010159">
    <property type="protein sequence ID" value="GJS73497.1"/>
    <property type="molecule type" value="Genomic_DNA"/>
</dbReference>
<name>A0ABQ4Y9A5_9ASTR</name>
<feature type="region of interest" description="Disordered" evidence="1">
    <location>
        <begin position="377"/>
        <end position="397"/>
    </location>
</feature>
<evidence type="ECO:0000256" key="1">
    <source>
        <dbReference type="SAM" id="MobiDB-lite"/>
    </source>
</evidence>
<comment type="caution">
    <text evidence="2">The sequence shown here is derived from an EMBL/GenBank/DDBJ whole genome shotgun (WGS) entry which is preliminary data.</text>
</comment>
<gene>
    <name evidence="2" type="ORF">Tco_0706338</name>
</gene>
<proteinExistence type="predicted"/>
<evidence type="ECO:0008006" key="4">
    <source>
        <dbReference type="Google" id="ProtNLM"/>
    </source>
</evidence>
<reference evidence="2" key="2">
    <citation type="submission" date="2022-01" db="EMBL/GenBank/DDBJ databases">
        <authorList>
            <person name="Yamashiro T."/>
            <person name="Shiraishi A."/>
            <person name="Satake H."/>
            <person name="Nakayama K."/>
        </authorList>
    </citation>
    <scope>NUCLEOTIDE SEQUENCE</scope>
</reference>